<protein>
    <submittedName>
        <fullName evidence="2">Uncharacterized protein</fullName>
    </submittedName>
</protein>
<keyword evidence="3" id="KW-1185">Reference proteome</keyword>
<evidence type="ECO:0000313" key="3">
    <source>
        <dbReference type="Proteomes" id="UP001175261"/>
    </source>
</evidence>
<feature type="region of interest" description="Disordered" evidence="1">
    <location>
        <begin position="250"/>
        <end position="271"/>
    </location>
</feature>
<comment type="caution">
    <text evidence="2">The sequence shown here is derived from an EMBL/GenBank/DDBJ whole genome shotgun (WGS) entry which is preliminary data.</text>
</comment>
<feature type="region of interest" description="Disordered" evidence="1">
    <location>
        <begin position="86"/>
        <end position="108"/>
    </location>
</feature>
<organism evidence="2 3">
    <name type="scientific">Sarocladium strictum</name>
    <name type="common">Black bundle disease fungus</name>
    <name type="synonym">Acremonium strictum</name>
    <dbReference type="NCBI Taxonomy" id="5046"/>
    <lineage>
        <taxon>Eukaryota</taxon>
        <taxon>Fungi</taxon>
        <taxon>Dikarya</taxon>
        <taxon>Ascomycota</taxon>
        <taxon>Pezizomycotina</taxon>
        <taxon>Sordariomycetes</taxon>
        <taxon>Hypocreomycetidae</taxon>
        <taxon>Hypocreales</taxon>
        <taxon>Sarocladiaceae</taxon>
        <taxon>Sarocladium</taxon>
    </lineage>
</organism>
<evidence type="ECO:0000256" key="1">
    <source>
        <dbReference type="SAM" id="MobiDB-lite"/>
    </source>
</evidence>
<dbReference type="EMBL" id="JAPDFR010000009">
    <property type="protein sequence ID" value="KAK0383144.1"/>
    <property type="molecule type" value="Genomic_DNA"/>
</dbReference>
<dbReference type="Proteomes" id="UP001175261">
    <property type="component" value="Unassembled WGS sequence"/>
</dbReference>
<proteinExistence type="predicted"/>
<sequence length="520" mass="57333">MSDSSEYARRYRELLEPFIKPREQVVYIRRILALSLEANSPDALVRRPLSLADGDAESIDTSLAKGVHKDYLEALRANAEARREFDAAARGQQAEADAESPKQPMESSDFLTERISLLRLQRKRSRLLVIKNYLDSLAEDPAASSANLDPARMFKDVPSLPDIPKEIVSSMVAAQTSEPQDLRSQAANLEKIALRARVLCKQEEQLLAQARRNAESLPEVVSNGAKMEALSATRNELINWIEFELSHAAADDQEDERGSNAENSPTDHIDQAGIDIKLDEVKKKYEKYVSARQSLLEMLEQGPQSQSLPSLRPQQPDEAIENADAPTDYLLTPYIEQLLSLSRTQKSMITQKSYIGNSLSKQAKDTCQLLGRLAEESQLLPAYPMKDSMRRRSGLQHELTGKGSGRPDVAQRIKPWVFAADSAKIASLEAVTEHVERGQISLGATMQSLEEISGLLGQHPPDKNETEASVGNETEDDVWLAGGSPAKGTGGRKHSDKAPSRVPGDPWSRLHGSLGLIGSE</sequence>
<dbReference type="AlphaFoldDB" id="A0AA39GA08"/>
<feature type="region of interest" description="Disordered" evidence="1">
    <location>
        <begin position="455"/>
        <end position="520"/>
    </location>
</feature>
<gene>
    <name evidence="2" type="ORF">NLU13_9057</name>
</gene>
<reference evidence="2" key="1">
    <citation type="submission" date="2022-10" db="EMBL/GenBank/DDBJ databases">
        <title>Determination and structural analysis of whole genome sequence of Sarocladium strictum F4-1.</title>
        <authorList>
            <person name="Hu L."/>
            <person name="Jiang Y."/>
        </authorList>
    </citation>
    <scope>NUCLEOTIDE SEQUENCE</scope>
    <source>
        <strain evidence="2">F4-1</strain>
    </source>
</reference>
<accession>A0AA39GA08</accession>
<evidence type="ECO:0000313" key="2">
    <source>
        <dbReference type="EMBL" id="KAK0383144.1"/>
    </source>
</evidence>
<name>A0AA39GA08_SARSR</name>